<dbReference type="InterPro" id="IPR039893">
    <property type="entry name" value="CEP120-like"/>
</dbReference>
<keyword evidence="1" id="KW-0175">Coiled coil</keyword>
<comment type="caution">
    <text evidence="3">The sequence shown here is derived from an EMBL/GenBank/DDBJ whole genome shotgun (WGS) entry which is preliminary data.</text>
</comment>
<feature type="compositionally biased region" description="Low complexity" evidence="2">
    <location>
        <begin position="511"/>
        <end position="521"/>
    </location>
</feature>
<feature type="region of interest" description="Disordered" evidence="2">
    <location>
        <begin position="362"/>
        <end position="447"/>
    </location>
</feature>
<feature type="coiled-coil region" evidence="1">
    <location>
        <begin position="142"/>
        <end position="264"/>
    </location>
</feature>
<evidence type="ECO:0000256" key="2">
    <source>
        <dbReference type="SAM" id="MobiDB-lite"/>
    </source>
</evidence>
<dbReference type="GO" id="GO:0010564">
    <property type="term" value="P:regulation of cell cycle process"/>
    <property type="evidence" value="ECO:0007669"/>
    <property type="project" value="TreeGrafter"/>
</dbReference>
<feature type="coiled-coil region" evidence="1">
    <location>
        <begin position="31"/>
        <end position="98"/>
    </location>
</feature>
<proteinExistence type="predicted"/>
<dbReference type="PANTHER" id="PTHR21574:SF0">
    <property type="entry name" value="CENTROSOMAL PROTEIN OF 120 KDA"/>
    <property type="match status" value="1"/>
</dbReference>
<sequence>MEPDADFGSVTAAFRGTEEYAAAFDLELWKAQQQARLRSELNEEKKRLKREVAAEVRKKEEQRLGNLDTVRQELEQMARRLQLREETLQKRISQFEAREAVFEARRVKVAEQHEQHLLSVEGRTRRQLEEAVVRQGVLQAQLREREDTITRLEEKLRAAESEHDTLQRCMARHVAEDEDKARITRLEEELASANAAVATLQLKLKERESELVVARKERDQFQEASKLSRDQLGQLARRYSELQKQWQQRERMLLDEEKRRLEEDKRRHQLVALQAGSESKGIYRYDLLGHQFAEGIVSREVRDRVLKRGNTGDDTSTFLRELKAEVAQGLRELRVKEKKKGKKVKVSIADSSGPRLVYAEVPPRHQDETSLHMRGGGGAVSSEEFVEQKRCQPHDFLQTTTTREDVANSTLSSLTQRESEGRRESTEPYFSPLAARPPAVKEEEEEADVDVSSSYCYADVESWIAEGEDRRVLPREAVGKDVMESHLPPFPPAAGAPPRPTPPSPEDFLQASRAAPPSASRESTREEMMEFVKKLRMNKKRLLESGVYTEEDTLLKEMADKIALYEDFLMRHF</sequence>
<evidence type="ECO:0000313" key="3">
    <source>
        <dbReference type="EMBL" id="EKF38393.1"/>
    </source>
</evidence>
<dbReference type="PANTHER" id="PTHR21574">
    <property type="entry name" value="CENTROSOMAL PROTEIN OF 120 KDA"/>
    <property type="match status" value="1"/>
</dbReference>
<reference evidence="3 4" key="1">
    <citation type="journal article" date="2012" name="BMC Genomics">
        <title>Comparative genomic analysis of human infective Trypanosoma cruzi lineages with the bat-restricted subspecies T. cruzi marinkellei.</title>
        <authorList>
            <person name="Franzen O."/>
            <person name="Talavera-Lopez C."/>
            <person name="Ochaya S."/>
            <person name="Butler C.E."/>
            <person name="Messenger L.A."/>
            <person name="Lewis M.D."/>
            <person name="Llewellyn M.S."/>
            <person name="Marinkelle C.J."/>
            <person name="Tyler K.M."/>
            <person name="Miles M.A."/>
            <person name="Andersson B."/>
        </authorList>
    </citation>
    <scope>NUCLEOTIDE SEQUENCE [LARGE SCALE GENOMIC DNA]</scope>
    <source>
        <strain evidence="3 4">B7</strain>
    </source>
</reference>
<feature type="compositionally biased region" description="Basic and acidic residues" evidence="2">
    <location>
        <begin position="362"/>
        <end position="371"/>
    </location>
</feature>
<evidence type="ECO:0000256" key="1">
    <source>
        <dbReference type="SAM" id="Coils"/>
    </source>
</evidence>
<feature type="compositionally biased region" description="Polar residues" evidence="2">
    <location>
        <begin position="397"/>
        <end position="416"/>
    </location>
</feature>
<dbReference type="EMBL" id="AHKC01005659">
    <property type="protein sequence ID" value="EKF38393.1"/>
    <property type="molecule type" value="Genomic_DNA"/>
</dbReference>
<keyword evidence="4" id="KW-1185">Reference proteome</keyword>
<name>K2MSX6_TRYCR</name>
<dbReference type="GO" id="GO:0005815">
    <property type="term" value="C:microtubule organizing center"/>
    <property type="evidence" value="ECO:0007669"/>
    <property type="project" value="TreeGrafter"/>
</dbReference>
<dbReference type="OrthoDB" id="272801at2759"/>
<dbReference type="Proteomes" id="UP000007350">
    <property type="component" value="Unassembled WGS sequence"/>
</dbReference>
<feature type="region of interest" description="Disordered" evidence="2">
    <location>
        <begin position="483"/>
        <end position="526"/>
    </location>
</feature>
<feature type="compositionally biased region" description="Basic and acidic residues" evidence="2">
    <location>
        <begin position="417"/>
        <end position="426"/>
    </location>
</feature>
<protein>
    <submittedName>
        <fullName evidence="3">Uncharacterized protein</fullName>
    </submittedName>
</protein>
<dbReference type="AlphaFoldDB" id="K2MSX6"/>
<feature type="compositionally biased region" description="Pro residues" evidence="2">
    <location>
        <begin position="488"/>
        <end position="505"/>
    </location>
</feature>
<accession>K2MSX6</accession>
<evidence type="ECO:0000313" key="4">
    <source>
        <dbReference type="Proteomes" id="UP000007350"/>
    </source>
</evidence>
<organism evidence="3 4">
    <name type="scientific">Trypanosoma cruzi marinkellei</name>
    <dbReference type="NCBI Taxonomy" id="85056"/>
    <lineage>
        <taxon>Eukaryota</taxon>
        <taxon>Discoba</taxon>
        <taxon>Euglenozoa</taxon>
        <taxon>Kinetoplastea</taxon>
        <taxon>Metakinetoplastina</taxon>
        <taxon>Trypanosomatida</taxon>
        <taxon>Trypanosomatidae</taxon>
        <taxon>Trypanosoma</taxon>
        <taxon>Schizotrypanum</taxon>
    </lineage>
</organism>
<gene>
    <name evidence="3" type="ORF">MOQ_001398</name>
</gene>